<dbReference type="InterPro" id="IPR000504">
    <property type="entry name" value="RRM_dom"/>
</dbReference>
<evidence type="ECO:0000313" key="6">
    <source>
        <dbReference type="EMBL" id="CAF3853151.1"/>
    </source>
</evidence>
<dbReference type="InterPro" id="IPR035979">
    <property type="entry name" value="RBD_domain_sf"/>
</dbReference>
<evidence type="ECO:0000313" key="5">
    <source>
        <dbReference type="EMBL" id="CAF0870796.1"/>
    </source>
</evidence>
<evidence type="ECO:0000256" key="3">
    <source>
        <dbReference type="SAM" id="MobiDB-lite"/>
    </source>
</evidence>
<dbReference type="PANTHER" id="PTHR48025:SF1">
    <property type="entry name" value="RRM DOMAIN-CONTAINING PROTEIN"/>
    <property type="match status" value="1"/>
</dbReference>
<name>A0A819ENJ7_9BILA</name>
<dbReference type="PANTHER" id="PTHR48025">
    <property type="entry name" value="OS02G0815200 PROTEIN"/>
    <property type="match status" value="1"/>
</dbReference>
<dbReference type="GO" id="GO:0005634">
    <property type="term" value="C:nucleus"/>
    <property type="evidence" value="ECO:0007669"/>
    <property type="project" value="TreeGrafter"/>
</dbReference>
<feature type="region of interest" description="Disordered" evidence="3">
    <location>
        <begin position="149"/>
        <end position="190"/>
    </location>
</feature>
<dbReference type="InterPro" id="IPR050502">
    <property type="entry name" value="Euk_RNA-bind_prot"/>
</dbReference>
<dbReference type="Gene3D" id="3.30.70.330">
    <property type="match status" value="1"/>
</dbReference>
<dbReference type="InterPro" id="IPR012677">
    <property type="entry name" value="Nucleotide-bd_a/b_plait_sf"/>
</dbReference>
<sequence length="392" mass="42773">MSGPTKVVKTKLFIGNLDPATQPAELTELFAAYGSILEASVIKDYGFVHYGSIEEAEKAVAALNNKEFHGKRLRVELSTSTVRHRPGQPEPASALRNSRARAAAMASGNGVSRYSPAAPTGGVGPMRHSASAWARGDARPYDGIPMDPSAMSAGYGPVSSTYDRQRSYDIRSDPRHYYPDRRDSGYGSGYDASRDNLYGAPGYVSTSGNSAGQAGIYSMRDYRDLQPHVRADSLGYSTTRVNRSNSGIWTSCISMYDRNPGTSPVDPYYGGSLPQGPPAPMDPYQNYDYQKFYTTRPRESEFPVSTGQNPPSREYDIYTNYRADPYASAAGQGPPLRHDLALTYQQQQQQQQAGYPPPTQQRQQPAYGGTSGAPTASYPPNLAQYYGAQQRA</sequence>
<proteinExistence type="predicted"/>
<gene>
    <name evidence="5" type="ORF">IZO911_LOCUS10644</name>
    <name evidence="6" type="ORF">KXQ929_LOCUS20218</name>
</gene>
<evidence type="ECO:0000256" key="1">
    <source>
        <dbReference type="ARBA" id="ARBA00022884"/>
    </source>
</evidence>
<evidence type="ECO:0000256" key="2">
    <source>
        <dbReference type="PROSITE-ProRule" id="PRU00176"/>
    </source>
</evidence>
<dbReference type="Proteomes" id="UP000663868">
    <property type="component" value="Unassembled WGS sequence"/>
</dbReference>
<protein>
    <recommendedName>
        <fullName evidence="4">RRM domain-containing protein</fullName>
    </recommendedName>
</protein>
<evidence type="ECO:0000259" key="4">
    <source>
        <dbReference type="PROSITE" id="PS50102"/>
    </source>
</evidence>
<dbReference type="SMART" id="SM00360">
    <property type="entry name" value="RRM"/>
    <property type="match status" value="1"/>
</dbReference>
<dbReference type="SUPFAM" id="SSF54928">
    <property type="entry name" value="RNA-binding domain, RBD"/>
    <property type="match status" value="1"/>
</dbReference>
<dbReference type="Proteomes" id="UP000663860">
    <property type="component" value="Unassembled WGS sequence"/>
</dbReference>
<feature type="region of interest" description="Disordered" evidence="3">
    <location>
        <begin position="294"/>
        <end position="316"/>
    </location>
</feature>
<feature type="region of interest" description="Disordered" evidence="3">
    <location>
        <begin position="343"/>
        <end position="392"/>
    </location>
</feature>
<dbReference type="PROSITE" id="PS50102">
    <property type="entry name" value="RRM"/>
    <property type="match status" value="1"/>
</dbReference>
<feature type="compositionally biased region" description="Basic and acidic residues" evidence="3">
    <location>
        <begin position="163"/>
        <end position="184"/>
    </location>
</feature>
<dbReference type="Pfam" id="PF00076">
    <property type="entry name" value="RRM_1"/>
    <property type="match status" value="1"/>
</dbReference>
<dbReference type="EMBL" id="CAJNOE010000078">
    <property type="protein sequence ID" value="CAF0870796.1"/>
    <property type="molecule type" value="Genomic_DNA"/>
</dbReference>
<comment type="caution">
    <text evidence="6">The sequence shown here is derived from an EMBL/GenBank/DDBJ whole genome shotgun (WGS) entry which is preliminary data.</text>
</comment>
<organism evidence="6 7">
    <name type="scientific">Adineta steineri</name>
    <dbReference type="NCBI Taxonomy" id="433720"/>
    <lineage>
        <taxon>Eukaryota</taxon>
        <taxon>Metazoa</taxon>
        <taxon>Spiralia</taxon>
        <taxon>Gnathifera</taxon>
        <taxon>Rotifera</taxon>
        <taxon>Eurotatoria</taxon>
        <taxon>Bdelloidea</taxon>
        <taxon>Adinetida</taxon>
        <taxon>Adinetidae</taxon>
        <taxon>Adineta</taxon>
    </lineage>
</organism>
<dbReference type="AlphaFoldDB" id="A0A819ENJ7"/>
<dbReference type="EMBL" id="CAJOBB010001410">
    <property type="protein sequence ID" value="CAF3853151.1"/>
    <property type="molecule type" value="Genomic_DNA"/>
</dbReference>
<evidence type="ECO:0000313" key="7">
    <source>
        <dbReference type="Proteomes" id="UP000663868"/>
    </source>
</evidence>
<feature type="region of interest" description="Disordered" evidence="3">
    <location>
        <begin position="107"/>
        <end position="131"/>
    </location>
</feature>
<keyword evidence="1 2" id="KW-0694">RNA-binding</keyword>
<feature type="domain" description="RRM" evidence="4">
    <location>
        <begin position="10"/>
        <end position="80"/>
    </location>
</feature>
<reference evidence="6" key="1">
    <citation type="submission" date="2021-02" db="EMBL/GenBank/DDBJ databases">
        <authorList>
            <person name="Nowell W R."/>
        </authorList>
    </citation>
    <scope>NUCLEOTIDE SEQUENCE</scope>
</reference>
<dbReference type="GO" id="GO:0003729">
    <property type="term" value="F:mRNA binding"/>
    <property type="evidence" value="ECO:0007669"/>
    <property type="project" value="TreeGrafter"/>
</dbReference>
<accession>A0A819ENJ7</accession>